<dbReference type="SMART" id="SM00369">
    <property type="entry name" value="LRR_TYP"/>
    <property type="match status" value="4"/>
</dbReference>
<keyword evidence="1" id="KW-0433">Leucine-rich repeat</keyword>
<dbReference type="AlphaFoldDB" id="A0AAD7Z6V9"/>
<dbReference type="PANTHER" id="PTHR45712">
    <property type="entry name" value="AGAP008170-PA"/>
    <property type="match status" value="1"/>
</dbReference>
<feature type="compositionally biased region" description="Low complexity" evidence="3">
    <location>
        <begin position="283"/>
        <end position="294"/>
    </location>
</feature>
<dbReference type="EMBL" id="JASPKZ010010242">
    <property type="protein sequence ID" value="KAJ9575034.1"/>
    <property type="molecule type" value="Genomic_DNA"/>
</dbReference>
<dbReference type="SUPFAM" id="SSF52058">
    <property type="entry name" value="L domain-like"/>
    <property type="match status" value="1"/>
</dbReference>
<evidence type="ECO:0000313" key="5">
    <source>
        <dbReference type="Proteomes" id="UP001233999"/>
    </source>
</evidence>
<evidence type="ECO:0000256" key="3">
    <source>
        <dbReference type="SAM" id="MobiDB-lite"/>
    </source>
</evidence>
<comment type="caution">
    <text evidence="4">The sequence shown here is derived from an EMBL/GenBank/DDBJ whole genome shotgun (WGS) entry which is preliminary data.</text>
</comment>
<organism evidence="4 5">
    <name type="scientific">Diploptera punctata</name>
    <name type="common">Pacific beetle cockroach</name>
    <dbReference type="NCBI Taxonomy" id="6984"/>
    <lineage>
        <taxon>Eukaryota</taxon>
        <taxon>Metazoa</taxon>
        <taxon>Ecdysozoa</taxon>
        <taxon>Arthropoda</taxon>
        <taxon>Hexapoda</taxon>
        <taxon>Insecta</taxon>
        <taxon>Pterygota</taxon>
        <taxon>Neoptera</taxon>
        <taxon>Polyneoptera</taxon>
        <taxon>Dictyoptera</taxon>
        <taxon>Blattodea</taxon>
        <taxon>Blaberoidea</taxon>
        <taxon>Blaberidae</taxon>
        <taxon>Diplopterinae</taxon>
        <taxon>Diploptera</taxon>
    </lineage>
</organism>
<dbReference type="PANTHER" id="PTHR45712:SF22">
    <property type="entry name" value="INSULIN-LIKE GROWTH FACTOR-BINDING PROTEIN COMPLEX ACID LABILE SUBUNIT"/>
    <property type="match status" value="1"/>
</dbReference>
<dbReference type="InterPro" id="IPR001611">
    <property type="entry name" value="Leu-rich_rpt"/>
</dbReference>
<dbReference type="Gene3D" id="3.80.10.10">
    <property type="entry name" value="Ribonuclease Inhibitor"/>
    <property type="match status" value="1"/>
</dbReference>
<evidence type="ECO:0000256" key="2">
    <source>
        <dbReference type="ARBA" id="ARBA00022737"/>
    </source>
</evidence>
<name>A0AAD7Z6V9_DIPPU</name>
<keyword evidence="2" id="KW-0677">Repeat</keyword>
<dbReference type="InterPro" id="IPR050333">
    <property type="entry name" value="SLRP"/>
</dbReference>
<dbReference type="SMART" id="SM00365">
    <property type="entry name" value="LRR_SD22"/>
    <property type="match status" value="3"/>
</dbReference>
<reference evidence="4" key="2">
    <citation type="submission" date="2023-05" db="EMBL/GenBank/DDBJ databases">
        <authorList>
            <person name="Fouks B."/>
        </authorList>
    </citation>
    <scope>NUCLEOTIDE SEQUENCE</scope>
    <source>
        <strain evidence="4">Stay&amp;Tobe</strain>
        <tissue evidence="4">Testes</tissue>
    </source>
</reference>
<dbReference type="PRINTS" id="PR00019">
    <property type="entry name" value="LEURICHRPT"/>
</dbReference>
<dbReference type="InterPro" id="IPR032675">
    <property type="entry name" value="LRR_dom_sf"/>
</dbReference>
<sequence>MDVTNGCYKRNSWKISNLKFTPMSPANIVLMVIIGVCAATEPESNPCTCIESKMDCKERHINDISQIHQNCTVKELNLSRNDVSEIKVDDFKNFPELTVLDLSYNHIRKIEEHSLMWLKNLKILNLSNNILSHLHETTFMNNTVLEELYLNNNNLNSFPNLHTSQKRLGLKGSDIAEIPPFNLPKLNYLDIRYNELKNISLETRLSLEKVNTIKVHPNPWACWHNFEELLCWIYHVSGKPPEVRCMRSSGHKITYSKTEMDDKCKQNSSIPTLYNETLIYPSASNENSSTVSSNQEREDDEQPKQGSPNQDIFSAENASTVKPQTNDQSTADSSEQYGFENKHTSNDTKSSTNFVDVKQNEARNDVIPKHGVLVTVPIDVSVTVF</sequence>
<feature type="compositionally biased region" description="Polar residues" evidence="3">
    <location>
        <begin position="304"/>
        <end position="336"/>
    </location>
</feature>
<evidence type="ECO:0000256" key="1">
    <source>
        <dbReference type="ARBA" id="ARBA00022614"/>
    </source>
</evidence>
<dbReference type="InterPro" id="IPR003591">
    <property type="entry name" value="Leu-rich_rpt_typical-subtyp"/>
</dbReference>
<dbReference type="GO" id="GO:0005615">
    <property type="term" value="C:extracellular space"/>
    <property type="evidence" value="ECO:0007669"/>
    <property type="project" value="TreeGrafter"/>
</dbReference>
<keyword evidence="5" id="KW-1185">Reference proteome</keyword>
<proteinExistence type="predicted"/>
<evidence type="ECO:0000313" key="4">
    <source>
        <dbReference type="EMBL" id="KAJ9575034.1"/>
    </source>
</evidence>
<gene>
    <name evidence="4" type="ORF">L9F63_007797</name>
</gene>
<reference evidence="4" key="1">
    <citation type="journal article" date="2023" name="IScience">
        <title>Live-bearing cockroach genome reveals convergent evolutionary mechanisms linked to viviparity in insects and beyond.</title>
        <authorList>
            <person name="Fouks B."/>
            <person name="Harrison M.C."/>
            <person name="Mikhailova A.A."/>
            <person name="Marchal E."/>
            <person name="English S."/>
            <person name="Carruthers M."/>
            <person name="Jennings E.C."/>
            <person name="Chiamaka E.L."/>
            <person name="Frigard R.A."/>
            <person name="Pippel M."/>
            <person name="Attardo G.M."/>
            <person name="Benoit J.B."/>
            <person name="Bornberg-Bauer E."/>
            <person name="Tobe S.S."/>
        </authorList>
    </citation>
    <scope>NUCLEOTIDE SEQUENCE</scope>
    <source>
        <strain evidence="4">Stay&amp;Tobe</strain>
    </source>
</reference>
<dbReference type="PROSITE" id="PS51450">
    <property type="entry name" value="LRR"/>
    <property type="match status" value="4"/>
</dbReference>
<accession>A0AAD7Z6V9</accession>
<dbReference type="Proteomes" id="UP001233999">
    <property type="component" value="Unassembled WGS sequence"/>
</dbReference>
<protein>
    <submittedName>
        <fullName evidence="4">Uncharacterized protein</fullName>
    </submittedName>
</protein>
<dbReference type="Pfam" id="PF13855">
    <property type="entry name" value="LRR_8"/>
    <property type="match status" value="1"/>
</dbReference>
<feature type="region of interest" description="Disordered" evidence="3">
    <location>
        <begin position="283"/>
        <end position="351"/>
    </location>
</feature>